<comment type="subcellular location">
    <subcellularLocation>
        <location evidence="1">Nucleus</location>
    </subcellularLocation>
</comment>
<dbReference type="EMBL" id="CP099423">
    <property type="protein sequence ID" value="USW54677.1"/>
    <property type="molecule type" value="Genomic_DNA"/>
</dbReference>
<evidence type="ECO:0000313" key="5">
    <source>
        <dbReference type="EMBL" id="USW54677.1"/>
    </source>
</evidence>
<feature type="compositionally biased region" description="Low complexity" evidence="4">
    <location>
        <begin position="64"/>
        <end position="78"/>
    </location>
</feature>
<feature type="compositionally biased region" description="Polar residues" evidence="4">
    <location>
        <begin position="1"/>
        <end position="10"/>
    </location>
</feature>
<evidence type="ECO:0000313" key="6">
    <source>
        <dbReference type="Proteomes" id="UP001056384"/>
    </source>
</evidence>
<evidence type="ECO:0000256" key="3">
    <source>
        <dbReference type="ARBA" id="ARBA00023242"/>
    </source>
</evidence>
<proteinExistence type="inferred from homology"/>
<dbReference type="AlphaFoldDB" id="A0A9Q9ELQ8"/>
<evidence type="ECO:0000256" key="4">
    <source>
        <dbReference type="SAM" id="MobiDB-lite"/>
    </source>
</evidence>
<keyword evidence="3" id="KW-0539">Nucleus</keyword>
<sequence length="142" mass="15156">METPVTNGAAPTNGDIDMKEELPAETTLSSIQQADPTDPNPPPQSISGNPVPLGLSEHLSSIAPGVATPPTGTTTRPGSMPPQPSARPEKPVTHGGPTRQYLNTNVTPHLLEAMKYLAVYEPEKPLEWLANFLKERSKEVEG</sequence>
<comment type="similarity">
    <text evidence="2">Belongs to the dpy-30 family.</text>
</comment>
<feature type="region of interest" description="Disordered" evidence="4">
    <location>
        <begin position="1"/>
        <end position="102"/>
    </location>
</feature>
<organism evidence="5 6">
    <name type="scientific">Septoria linicola</name>
    <dbReference type="NCBI Taxonomy" id="215465"/>
    <lineage>
        <taxon>Eukaryota</taxon>
        <taxon>Fungi</taxon>
        <taxon>Dikarya</taxon>
        <taxon>Ascomycota</taxon>
        <taxon>Pezizomycotina</taxon>
        <taxon>Dothideomycetes</taxon>
        <taxon>Dothideomycetidae</taxon>
        <taxon>Mycosphaerellales</taxon>
        <taxon>Mycosphaerellaceae</taxon>
        <taxon>Septoria</taxon>
    </lineage>
</organism>
<reference evidence="5" key="1">
    <citation type="submission" date="2022-06" db="EMBL/GenBank/DDBJ databases">
        <title>Complete genome sequences of two strains of the flax pathogen Septoria linicola.</title>
        <authorList>
            <person name="Lapalu N."/>
            <person name="Simon A."/>
            <person name="Demenou B."/>
            <person name="Paumier D."/>
            <person name="Guillot M.-P."/>
            <person name="Gout L."/>
            <person name="Valade R."/>
        </authorList>
    </citation>
    <scope>NUCLEOTIDE SEQUENCE</scope>
    <source>
        <strain evidence="5">SE15195</strain>
    </source>
</reference>
<keyword evidence="6" id="KW-1185">Reference proteome</keyword>
<gene>
    <name evidence="5" type="ORF">Slin15195_G079960</name>
</gene>
<dbReference type="InterPro" id="IPR007858">
    <property type="entry name" value="Dpy-30_motif"/>
</dbReference>
<dbReference type="GO" id="GO:0005634">
    <property type="term" value="C:nucleus"/>
    <property type="evidence" value="ECO:0007669"/>
    <property type="project" value="UniProtKB-SubCell"/>
</dbReference>
<dbReference type="Pfam" id="PF05186">
    <property type="entry name" value="Dpy-30"/>
    <property type="match status" value="1"/>
</dbReference>
<evidence type="ECO:0000256" key="2">
    <source>
        <dbReference type="ARBA" id="ARBA00010849"/>
    </source>
</evidence>
<dbReference type="Gene3D" id="1.20.890.10">
    <property type="entry name" value="cAMP-dependent protein kinase regulatory subunit, dimerization-anchoring domain"/>
    <property type="match status" value="1"/>
</dbReference>
<dbReference type="Proteomes" id="UP001056384">
    <property type="component" value="Chromosome 6"/>
</dbReference>
<feature type="compositionally biased region" description="Polar residues" evidence="4">
    <location>
        <begin position="26"/>
        <end position="35"/>
    </location>
</feature>
<evidence type="ECO:0008006" key="7">
    <source>
        <dbReference type="Google" id="ProtNLM"/>
    </source>
</evidence>
<dbReference type="CDD" id="cd22965">
    <property type="entry name" value="DD_DPY30_SDC1"/>
    <property type="match status" value="1"/>
</dbReference>
<accession>A0A9Q9ELQ8</accession>
<protein>
    <recommendedName>
        <fullName evidence="7">Dpy-30 domain-containing protein</fullName>
    </recommendedName>
</protein>
<dbReference type="InterPro" id="IPR049629">
    <property type="entry name" value="DPY30_SDC1_DD"/>
</dbReference>
<evidence type="ECO:0000256" key="1">
    <source>
        <dbReference type="ARBA" id="ARBA00004123"/>
    </source>
</evidence>
<name>A0A9Q9ELQ8_9PEZI</name>